<keyword evidence="2 4" id="KW-0808">Transferase</keyword>
<dbReference type="GO" id="GO:0016746">
    <property type="term" value="F:acyltransferase activity"/>
    <property type="evidence" value="ECO:0007669"/>
    <property type="project" value="UniProtKB-KW"/>
</dbReference>
<proteinExistence type="inferred from homology"/>
<comment type="similarity">
    <text evidence="1">Belongs to the plant acyltransferase family.</text>
</comment>
<dbReference type="PANTHER" id="PTHR31623:SF118">
    <property type="entry name" value="BAHD ACYLTRANSFERASE"/>
    <property type="match status" value="1"/>
</dbReference>
<dbReference type="EMBL" id="PKPP01003868">
    <property type="protein sequence ID" value="PWA67257.1"/>
    <property type="molecule type" value="Genomic_DNA"/>
</dbReference>
<dbReference type="Pfam" id="PF02458">
    <property type="entry name" value="Transferase"/>
    <property type="match status" value="2"/>
</dbReference>
<dbReference type="InterPro" id="IPR023213">
    <property type="entry name" value="CAT-like_dom_sf"/>
</dbReference>
<dbReference type="Proteomes" id="UP000245207">
    <property type="component" value="Unassembled WGS sequence"/>
</dbReference>
<comment type="caution">
    <text evidence="4">The sequence shown here is derived from an EMBL/GenBank/DDBJ whole genome shotgun (WGS) entry which is preliminary data.</text>
</comment>
<evidence type="ECO:0000256" key="1">
    <source>
        <dbReference type="ARBA" id="ARBA00009861"/>
    </source>
</evidence>
<evidence type="ECO:0000256" key="3">
    <source>
        <dbReference type="ARBA" id="ARBA00023315"/>
    </source>
</evidence>
<dbReference type="PANTHER" id="PTHR31623">
    <property type="entry name" value="F21J9.9"/>
    <property type="match status" value="1"/>
</dbReference>
<accession>A0A2U1N1A9</accession>
<evidence type="ECO:0000256" key="2">
    <source>
        <dbReference type="ARBA" id="ARBA00022679"/>
    </source>
</evidence>
<keyword evidence="3" id="KW-0012">Acyltransferase</keyword>
<reference evidence="4 5" key="1">
    <citation type="journal article" date="2018" name="Mol. Plant">
        <title>The genome of Artemisia annua provides insight into the evolution of Asteraceae family and artemisinin biosynthesis.</title>
        <authorList>
            <person name="Shen Q."/>
            <person name="Zhang L."/>
            <person name="Liao Z."/>
            <person name="Wang S."/>
            <person name="Yan T."/>
            <person name="Shi P."/>
            <person name="Liu M."/>
            <person name="Fu X."/>
            <person name="Pan Q."/>
            <person name="Wang Y."/>
            <person name="Lv Z."/>
            <person name="Lu X."/>
            <person name="Zhang F."/>
            <person name="Jiang W."/>
            <person name="Ma Y."/>
            <person name="Chen M."/>
            <person name="Hao X."/>
            <person name="Li L."/>
            <person name="Tang Y."/>
            <person name="Lv G."/>
            <person name="Zhou Y."/>
            <person name="Sun X."/>
            <person name="Brodelius P.E."/>
            <person name="Rose J.K.C."/>
            <person name="Tang K."/>
        </authorList>
    </citation>
    <scope>NUCLEOTIDE SEQUENCE [LARGE SCALE GENOMIC DNA]</scope>
    <source>
        <strain evidence="5">cv. Huhao1</strain>
        <tissue evidence="4">Leaf</tissue>
    </source>
</reference>
<organism evidence="4 5">
    <name type="scientific">Artemisia annua</name>
    <name type="common">Sweet wormwood</name>
    <dbReference type="NCBI Taxonomy" id="35608"/>
    <lineage>
        <taxon>Eukaryota</taxon>
        <taxon>Viridiplantae</taxon>
        <taxon>Streptophyta</taxon>
        <taxon>Embryophyta</taxon>
        <taxon>Tracheophyta</taxon>
        <taxon>Spermatophyta</taxon>
        <taxon>Magnoliopsida</taxon>
        <taxon>eudicotyledons</taxon>
        <taxon>Gunneridae</taxon>
        <taxon>Pentapetalae</taxon>
        <taxon>asterids</taxon>
        <taxon>campanulids</taxon>
        <taxon>Asterales</taxon>
        <taxon>Asteraceae</taxon>
        <taxon>Asteroideae</taxon>
        <taxon>Anthemideae</taxon>
        <taxon>Artemisiinae</taxon>
        <taxon>Artemisia</taxon>
    </lineage>
</organism>
<dbReference type="STRING" id="35608.A0A2U1N1A9"/>
<gene>
    <name evidence="4" type="ORF">CTI12_AA319240</name>
</gene>
<name>A0A2U1N1A9_ARTAN</name>
<dbReference type="OrthoDB" id="671439at2759"/>
<dbReference type="Gene3D" id="3.30.559.10">
    <property type="entry name" value="Chloramphenicol acetyltransferase-like domain"/>
    <property type="match status" value="3"/>
</dbReference>
<protein>
    <submittedName>
        <fullName evidence="4">Transferase, Chloramphenicol acetyltransferase-like domain protein</fullName>
    </submittedName>
</protein>
<evidence type="ECO:0000313" key="4">
    <source>
        <dbReference type="EMBL" id="PWA67257.1"/>
    </source>
</evidence>
<keyword evidence="5" id="KW-1185">Reference proteome</keyword>
<sequence length="664" mass="75491">MTMLSSLVRFGRRQLHTIVSREIIKPSSPTPSHLKTHNLSLHDQLAPDAYVPLVIFYPNYSNIDLDSRLKLLDMKKSLSQTLTQYYPFAGRVAKKTPSFVDCNDDGIEFLEAQNDKPMTDFIRNMQHEDLDQLFPNGQLWKKLNHTFEDFEKDKASLLAVQVNQFACGGIAVAVSLHHKIADGSSLCHFFNDWAIMTRLRSWEQEYVVSPINPYFLSVKGTNLNYQGISLDKSRDNCVTRSFVFPGTKLNDLKLKVMAMTADSEQPIINPTRLEVLNWLLYRCALRTGSFKPTGFAQVTNIRNKMIEPLPKTTIGNLYILPAFSTTDDPNDITPNFFVSQFKKLKRDVQGIKDIKSEFENLQTMSPESLIEEEQSKTDDYYTSTSLCTYPLYGIDFGWGKPIKASVAGAMIINNFMTMLNSLVRFGRRQLHTIVSREIIKPSSPTASHLKTYNLSLFDQLAPDAYVPLVIYYPNYSNVDLDSCLKLLDMKKLAKKTPSFVDCKDEGIEFLEAQNDKPITDFIRNMQHEDLDQLFPNGQLWKKLNHTFGDFEKDKASLLAVQVKKFACGGIGVAVLLSHKISNGSSLCHFFNDWAIMTRLRSLEQKYEVSPINPYFLSVKGTNLNYKGISIDKSRDNCVTRSFVFPGTKLNDLKLKVMAMTADSE</sequence>
<evidence type="ECO:0000313" key="5">
    <source>
        <dbReference type="Proteomes" id="UP000245207"/>
    </source>
</evidence>
<dbReference type="AlphaFoldDB" id="A0A2U1N1A9"/>